<sequence>MGRGWKLGFKDATIDPLNQVTLKKTPTNSVPYQSEDSSECSSSKERKGDDVERTSLIAKEVDKDVGGSIEQEACVLKIQENEKATSEHEGMEKTVNLDGITKKGFEAEEHDF</sequence>
<accession>A0ABR2NXF6</accession>
<feature type="region of interest" description="Disordered" evidence="1">
    <location>
        <begin position="20"/>
        <end position="54"/>
    </location>
</feature>
<dbReference type="EMBL" id="JBBPBN010000091">
    <property type="protein sequence ID" value="KAK8980825.1"/>
    <property type="molecule type" value="Genomic_DNA"/>
</dbReference>
<feature type="compositionally biased region" description="Basic and acidic residues" evidence="1">
    <location>
        <begin position="42"/>
        <end position="54"/>
    </location>
</feature>
<organism evidence="2 3">
    <name type="scientific">Hibiscus sabdariffa</name>
    <name type="common">roselle</name>
    <dbReference type="NCBI Taxonomy" id="183260"/>
    <lineage>
        <taxon>Eukaryota</taxon>
        <taxon>Viridiplantae</taxon>
        <taxon>Streptophyta</taxon>
        <taxon>Embryophyta</taxon>
        <taxon>Tracheophyta</taxon>
        <taxon>Spermatophyta</taxon>
        <taxon>Magnoliopsida</taxon>
        <taxon>eudicotyledons</taxon>
        <taxon>Gunneridae</taxon>
        <taxon>Pentapetalae</taxon>
        <taxon>rosids</taxon>
        <taxon>malvids</taxon>
        <taxon>Malvales</taxon>
        <taxon>Malvaceae</taxon>
        <taxon>Malvoideae</taxon>
        <taxon>Hibiscus</taxon>
    </lineage>
</organism>
<evidence type="ECO:0000256" key="1">
    <source>
        <dbReference type="SAM" id="MobiDB-lite"/>
    </source>
</evidence>
<gene>
    <name evidence="2" type="ORF">V6N11_047956</name>
</gene>
<comment type="caution">
    <text evidence="2">The sequence shown here is derived from an EMBL/GenBank/DDBJ whole genome shotgun (WGS) entry which is preliminary data.</text>
</comment>
<evidence type="ECO:0000313" key="3">
    <source>
        <dbReference type="Proteomes" id="UP001396334"/>
    </source>
</evidence>
<reference evidence="2 3" key="1">
    <citation type="journal article" date="2024" name="G3 (Bethesda)">
        <title>Genome assembly of Hibiscus sabdariffa L. provides insights into metabolisms of medicinal natural products.</title>
        <authorList>
            <person name="Kim T."/>
        </authorList>
    </citation>
    <scope>NUCLEOTIDE SEQUENCE [LARGE SCALE GENOMIC DNA]</scope>
    <source>
        <strain evidence="2">TK-2024</strain>
        <tissue evidence="2">Old leaves</tissue>
    </source>
</reference>
<keyword evidence="3" id="KW-1185">Reference proteome</keyword>
<name>A0ABR2NXF6_9ROSI</name>
<feature type="compositionally biased region" description="Polar residues" evidence="1">
    <location>
        <begin position="20"/>
        <end position="32"/>
    </location>
</feature>
<evidence type="ECO:0000313" key="2">
    <source>
        <dbReference type="EMBL" id="KAK8980825.1"/>
    </source>
</evidence>
<dbReference type="Proteomes" id="UP001396334">
    <property type="component" value="Unassembled WGS sequence"/>
</dbReference>
<protein>
    <submittedName>
        <fullName evidence="2">Uncharacterized protein</fullName>
    </submittedName>
</protein>
<proteinExistence type="predicted"/>